<gene>
    <name evidence="1" type="ORF">EV209_2111</name>
</gene>
<dbReference type="PANTHER" id="PTHR36848">
    <property type="entry name" value="DNA-BINDING PROTEIN (PUTATIVE SECRETED PROTEIN)-RELATED"/>
    <property type="match status" value="1"/>
</dbReference>
<organism evidence="1 2">
    <name type="scientific">Cuneatibacter caecimuris</name>
    <dbReference type="NCBI Taxonomy" id="1796618"/>
    <lineage>
        <taxon>Bacteria</taxon>
        <taxon>Bacillati</taxon>
        <taxon>Bacillota</taxon>
        <taxon>Clostridia</taxon>
        <taxon>Lachnospirales</taxon>
        <taxon>Lachnospiraceae</taxon>
        <taxon>Cuneatibacter</taxon>
    </lineage>
</organism>
<comment type="caution">
    <text evidence="1">The sequence shown here is derived from an EMBL/GenBank/DDBJ whole genome shotgun (WGS) entry which is preliminary data.</text>
</comment>
<evidence type="ECO:0000313" key="1">
    <source>
        <dbReference type="EMBL" id="RZS94271.1"/>
    </source>
</evidence>
<dbReference type="RefSeq" id="WP_130435395.1">
    <property type="nucleotide sequence ID" value="NZ_SGXF01000004.1"/>
</dbReference>
<keyword evidence="2" id="KW-1185">Reference proteome</keyword>
<dbReference type="InterPro" id="IPR029062">
    <property type="entry name" value="Class_I_gatase-like"/>
</dbReference>
<dbReference type="InterPro" id="IPR053161">
    <property type="entry name" value="Ulvan_degrading_GH"/>
</dbReference>
<reference evidence="1 2" key="1">
    <citation type="submission" date="2019-02" db="EMBL/GenBank/DDBJ databases">
        <title>Genomic Encyclopedia of Type Strains, Phase IV (KMG-IV): sequencing the most valuable type-strain genomes for metagenomic binning, comparative biology and taxonomic classification.</title>
        <authorList>
            <person name="Goeker M."/>
        </authorList>
    </citation>
    <scope>NUCLEOTIDE SEQUENCE [LARGE SCALE GENOMIC DNA]</scope>
    <source>
        <strain evidence="1 2">DSM 29486</strain>
    </source>
</reference>
<sequence length="1058" mass="120657">MLYEKNREKTLSDELFKNPTCEYRGTPFWAWNGKLDKETLLEQIGIMKKMGMGGFHMHVRTGMDSPYLNEEFMDFIKTCVEKAKEEDMLAWLYDEDRWPSGAAGGIVTRDKPEYAAKNLMITTRPYENGKKQENQGSVAGRGRGGMRQNNGELLAVYDVSLNSDGTLKTWKMIGEGDEAEGTKWYAYLEHGIADPWFNDAPYVDTLSDDAMKSFIETTHEAYKKAVGEDFGKTVPAIFTDEPQYNNKNTLSFAGEEKDLFLPWTADIEETFSREYGMDLLAGIPELLWELPEGKVSELRYDYHNHVADRFARAYCRQIGDWCRENGIALTGHVLGEEELRTQTQVLGEAMRCYRHFGIPGIDILCDRHEYTTAKQAQSIVHQMGAEAMLSELYGVTGWDCDFRTYKLQGDWQAALGVTVRVPHLFWMTMKGEAKRDYPASIGYQSPWYDQFSMIEDHFARLNTAMTRGVPAVRVAVVHPIESYWLHWGPSEQTAAVREHMEEQFHELAETLLFHGIDFDYISENELPHFCDRGGNPLQVGEMEYDVVIVCGCQTLRGTTLHRLKEFRAEGGELLFIGECPELVDAKPSDAVRDLYENSSRVSFSETAVLEALEPWRFLDIRREDGSREDRILHQMRKDGEYLWLFAATGKNPVCQDVDDAGYVRFLLKGSWKLTLYDTLTGEIRPVQASYQNGNTVLERRWYHHESMLLRLEPGCDQGSFADKSEAAGPEDLIFGTVPVELEEPNMLLLDIAEYALNGGEFMPEEEILRIDNLARQELGIPLRRKEVTQPYCIAPEAPRDTLTLRFRIFSEIAVEKPELALEDLDDTEIWLNLIPVKKQRTGWFVDQCIEKTALPPLEKGVNLLEVKVPVGTRTNLENFYLLGDFGVNINGTRKTIIPPVRRLGFGSITCQGLPFYTGNLLYKFRVRATGQLKIRIPRYRGGLLKVFVDGEDWGNVAFSPYQADLSGVEPGEHEIAIRLYGTRQNGFAQLHHTPGIWFYQSPNSYRSTGSRWCYEYQLKDAGILRSPEIYGGFVINEDQSTREAVLGSSFGIEDILLL</sequence>
<protein>
    <submittedName>
        <fullName evidence="1">Alpha-L-rhamnosidase-like protein</fullName>
    </submittedName>
</protein>
<dbReference type="EMBL" id="SGXF01000004">
    <property type="protein sequence ID" value="RZS94271.1"/>
    <property type="molecule type" value="Genomic_DNA"/>
</dbReference>
<dbReference type="AlphaFoldDB" id="A0A4Q7P2Y0"/>
<proteinExistence type="predicted"/>
<name>A0A4Q7P2Y0_9FIRM</name>
<accession>A0A4Q7P2Y0</accession>
<dbReference type="Proteomes" id="UP000292927">
    <property type="component" value="Unassembled WGS sequence"/>
</dbReference>
<dbReference type="OrthoDB" id="9761519at2"/>
<dbReference type="Gene3D" id="3.40.50.880">
    <property type="match status" value="1"/>
</dbReference>
<dbReference type="CDD" id="cd03143">
    <property type="entry name" value="A4_beta-galactosidase_middle_domain"/>
    <property type="match status" value="1"/>
</dbReference>
<evidence type="ECO:0000313" key="2">
    <source>
        <dbReference type="Proteomes" id="UP000292927"/>
    </source>
</evidence>
<dbReference type="PANTHER" id="PTHR36848:SF2">
    <property type="entry name" value="SECRETED PROTEIN"/>
    <property type="match status" value="1"/>
</dbReference>
<dbReference type="Pfam" id="PF17132">
    <property type="entry name" value="Glyco_hydro_106"/>
    <property type="match status" value="1"/>
</dbReference>